<reference evidence="2" key="1">
    <citation type="journal article" date="2021" name="Front. Microbiol.">
        <title>Comprehensive Comparative Genomics and Phenotyping of Methylobacterium Species.</title>
        <authorList>
            <person name="Alessa O."/>
            <person name="Ogura Y."/>
            <person name="Fujitani Y."/>
            <person name="Takami H."/>
            <person name="Hayashi T."/>
            <person name="Sahin N."/>
            <person name="Tani A."/>
        </authorList>
    </citation>
    <scope>NUCLEOTIDE SEQUENCE</scope>
    <source>
        <strain evidence="2">DSM 23674</strain>
    </source>
</reference>
<dbReference type="EMBL" id="BPRA01000010">
    <property type="protein sequence ID" value="GJE55974.1"/>
    <property type="molecule type" value="Genomic_DNA"/>
</dbReference>
<gene>
    <name evidence="2" type="ORF">EKPJFOCH_2471</name>
</gene>
<feature type="domain" description="DUF6894" evidence="1">
    <location>
        <begin position="33"/>
        <end position="99"/>
    </location>
</feature>
<proteinExistence type="predicted"/>
<organism evidence="2 3">
    <name type="scientific">Methylobacterium thuringiense</name>
    <dbReference type="NCBI Taxonomy" id="1003091"/>
    <lineage>
        <taxon>Bacteria</taxon>
        <taxon>Pseudomonadati</taxon>
        <taxon>Pseudomonadota</taxon>
        <taxon>Alphaproteobacteria</taxon>
        <taxon>Hyphomicrobiales</taxon>
        <taxon>Methylobacteriaceae</taxon>
        <taxon>Methylobacterium</taxon>
    </lineage>
</organism>
<dbReference type="Proteomes" id="UP001055101">
    <property type="component" value="Unassembled WGS sequence"/>
</dbReference>
<accession>A0ABQ4TM80</accession>
<keyword evidence="3" id="KW-1185">Reference proteome</keyword>
<dbReference type="Pfam" id="PF21834">
    <property type="entry name" value="DUF6894"/>
    <property type="match status" value="1"/>
</dbReference>
<reference evidence="2" key="2">
    <citation type="submission" date="2021-08" db="EMBL/GenBank/DDBJ databases">
        <authorList>
            <person name="Tani A."/>
            <person name="Ola A."/>
            <person name="Ogura Y."/>
            <person name="Katsura K."/>
            <person name="Hayashi T."/>
        </authorList>
    </citation>
    <scope>NUCLEOTIDE SEQUENCE</scope>
    <source>
        <strain evidence="2">DSM 23674</strain>
    </source>
</reference>
<name>A0ABQ4TM80_9HYPH</name>
<evidence type="ECO:0000313" key="2">
    <source>
        <dbReference type="EMBL" id="GJE55974.1"/>
    </source>
</evidence>
<evidence type="ECO:0000259" key="1">
    <source>
        <dbReference type="Pfam" id="PF21834"/>
    </source>
</evidence>
<comment type="caution">
    <text evidence="2">The sequence shown here is derived from an EMBL/GenBank/DDBJ whole genome shotgun (WGS) entry which is preliminary data.</text>
</comment>
<sequence>MIARFVHVHVNHLPADRFPEVTGDPMMRTDMPRFFFDAQNGVDARDDVGRELPDTAAAQRVAVTVAAFYASDPDRLIDEGVIVVRVRDEAGAVVATVRLACLVEAA</sequence>
<protein>
    <recommendedName>
        <fullName evidence="1">DUF6894 domain-containing protein</fullName>
    </recommendedName>
</protein>
<dbReference type="InterPro" id="IPR054189">
    <property type="entry name" value="DUF6894"/>
</dbReference>
<evidence type="ECO:0000313" key="3">
    <source>
        <dbReference type="Proteomes" id="UP001055101"/>
    </source>
</evidence>